<proteinExistence type="predicted"/>
<dbReference type="PROSITE" id="PS50126">
    <property type="entry name" value="S1"/>
    <property type="match status" value="1"/>
</dbReference>
<comment type="caution">
    <text evidence="2">The sequence shown here is derived from an EMBL/GenBank/DDBJ whole genome shotgun (WGS) entry which is preliminary data.</text>
</comment>
<evidence type="ECO:0000313" key="2">
    <source>
        <dbReference type="EMBL" id="MFB6398141.1"/>
    </source>
</evidence>
<organism evidence="2 3">
    <name type="scientific">Polymorphospora lycopeni</name>
    <dbReference type="NCBI Taxonomy" id="3140240"/>
    <lineage>
        <taxon>Bacteria</taxon>
        <taxon>Bacillati</taxon>
        <taxon>Actinomycetota</taxon>
        <taxon>Actinomycetes</taxon>
        <taxon>Micromonosporales</taxon>
        <taxon>Micromonosporaceae</taxon>
        <taxon>Polymorphospora</taxon>
    </lineage>
</organism>
<dbReference type="EMBL" id="JBCGDC010000204">
    <property type="protein sequence ID" value="MFB6398141.1"/>
    <property type="molecule type" value="Genomic_DNA"/>
</dbReference>
<feature type="domain" description="S1 motif" evidence="1">
    <location>
        <begin position="17"/>
        <end position="56"/>
    </location>
</feature>
<reference evidence="2 3" key="1">
    <citation type="submission" date="2024-04" db="EMBL/GenBank/DDBJ databases">
        <title>Polymorphospora sp. isolated from Baiyangdian Lake in Xiong'an New Area.</title>
        <authorList>
            <person name="Zhang X."/>
            <person name="Liu J."/>
        </authorList>
    </citation>
    <scope>NUCLEOTIDE SEQUENCE [LARGE SCALE GENOMIC DNA]</scope>
    <source>
        <strain evidence="2 3">2-325</strain>
    </source>
</reference>
<dbReference type="InterPro" id="IPR003029">
    <property type="entry name" value="S1_domain"/>
</dbReference>
<protein>
    <recommendedName>
        <fullName evidence="1">S1 motif domain-containing protein</fullName>
    </recommendedName>
</protein>
<dbReference type="Proteomes" id="UP001582793">
    <property type="component" value="Unassembled WGS sequence"/>
</dbReference>
<gene>
    <name evidence="2" type="ORF">AAFH96_34460</name>
</gene>
<keyword evidence="3" id="KW-1185">Reference proteome</keyword>
<evidence type="ECO:0000313" key="3">
    <source>
        <dbReference type="Proteomes" id="UP001582793"/>
    </source>
</evidence>
<sequence length="174" mass="19405">MSKLDELATARRRFPCGDRVRGRVAAVPFGPGRTGLFVDLGAHPEGFVDVLHLPEDPRGWPPVGREGFFEVLSHRPGQVRLFPLDAGMRARHYRASNWSGEEWAAMTERYPIGSMVTGTVTDVFPGDREYAVRFAGGGSFVEYDEVPPTIGTVATYLVTRHLEWTHRIMVRPAP</sequence>
<evidence type="ECO:0000259" key="1">
    <source>
        <dbReference type="PROSITE" id="PS50126"/>
    </source>
</evidence>
<dbReference type="RefSeq" id="WP_375737008.1">
    <property type="nucleotide sequence ID" value="NZ_JBCGDC010000204.1"/>
</dbReference>
<name>A0ABV5D291_9ACTN</name>
<accession>A0ABV5D291</accession>